<gene>
    <name evidence="1" type="ORF">DWX31_19695</name>
</gene>
<evidence type="ECO:0000313" key="1">
    <source>
        <dbReference type="EMBL" id="RGD68996.1"/>
    </source>
</evidence>
<organism evidence="1 2">
    <name type="scientific">Hungatella hathewayi</name>
    <dbReference type="NCBI Taxonomy" id="154046"/>
    <lineage>
        <taxon>Bacteria</taxon>
        <taxon>Bacillati</taxon>
        <taxon>Bacillota</taxon>
        <taxon>Clostridia</taxon>
        <taxon>Lachnospirales</taxon>
        <taxon>Lachnospiraceae</taxon>
        <taxon>Hungatella</taxon>
    </lineage>
</organism>
<dbReference type="AlphaFoldDB" id="A0A3E3DJ06"/>
<dbReference type="RefSeq" id="WP_008724729.1">
    <property type="nucleotide sequence ID" value="NZ_QTJW01000013.1"/>
</dbReference>
<comment type="caution">
    <text evidence="1">The sequence shown here is derived from an EMBL/GenBank/DDBJ whole genome shotgun (WGS) entry which is preliminary data.</text>
</comment>
<protein>
    <submittedName>
        <fullName evidence="1">Uncharacterized protein</fullName>
    </submittedName>
</protein>
<dbReference type="EMBL" id="QTJW01000013">
    <property type="protein sequence ID" value="RGD68996.1"/>
    <property type="molecule type" value="Genomic_DNA"/>
</dbReference>
<accession>A0A3E3DJ06</accession>
<name>A0A3E3DJ06_9FIRM</name>
<reference evidence="1 2" key="1">
    <citation type="submission" date="2018-08" db="EMBL/GenBank/DDBJ databases">
        <title>A genome reference for cultivated species of the human gut microbiota.</title>
        <authorList>
            <person name="Zou Y."/>
            <person name="Xue W."/>
            <person name="Luo G."/>
        </authorList>
    </citation>
    <scope>NUCLEOTIDE SEQUENCE [LARGE SCALE GENOMIC DNA]</scope>
    <source>
        <strain evidence="1 2">AF19-13AC</strain>
    </source>
</reference>
<proteinExistence type="predicted"/>
<dbReference type="OrthoDB" id="1768334at2"/>
<evidence type="ECO:0000313" key="2">
    <source>
        <dbReference type="Proteomes" id="UP000261023"/>
    </source>
</evidence>
<dbReference type="Proteomes" id="UP000261023">
    <property type="component" value="Unassembled WGS sequence"/>
</dbReference>
<sequence length="146" mass="16817">MGRIETSGKLMEYLDEFDILFPLTRAEAEQVVGYTTKSGYTLETDGHGQLYKVDMESGDSLETDIDQVIDAACEQNYKMISDTRDYFKLSRHSEWQILHKTLEGLKADEKILNAAFQRTYYQKELRGKIQEILPPVDITAGRRSVR</sequence>